<keyword evidence="2" id="KW-1185">Reference proteome</keyword>
<evidence type="ECO:0000313" key="1">
    <source>
        <dbReference type="EMBL" id="KAL0574138.1"/>
    </source>
</evidence>
<protein>
    <submittedName>
        <fullName evidence="1">Uncharacterized protein</fullName>
    </submittedName>
</protein>
<dbReference type="EMBL" id="JBAHYK010000426">
    <property type="protein sequence ID" value="KAL0574138.1"/>
    <property type="molecule type" value="Genomic_DNA"/>
</dbReference>
<reference evidence="1 2" key="1">
    <citation type="submission" date="2024-02" db="EMBL/GenBank/DDBJ databases">
        <title>A draft genome for the cacao thread blight pathogen Marasmius crinis-equi.</title>
        <authorList>
            <person name="Cohen S.P."/>
            <person name="Baruah I.K."/>
            <person name="Amoako-Attah I."/>
            <person name="Bukari Y."/>
            <person name="Meinhardt L.W."/>
            <person name="Bailey B.A."/>
        </authorList>
    </citation>
    <scope>NUCLEOTIDE SEQUENCE [LARGE SCALE GENOMIC DNA]</scope>
    <source>
        <strain evidence="1 2">GH-76</strain>
    </source>
</reference>
<accession>A0ABR3FFL2</accession>
<dbReference type="Proteomes" id="UP001465976">
    <property type="component" value="Unassembled WGS sequence"/>
</dbReference>
<gene>
    <name evidence="1" type="ORF">V5O48_007801</name>
</gene>
<organism evidence="1 2">
    <name type="scientific">Marasmius crinis-equi</name>
    <dbReference type="NCBI Taxonomy" id="585013"/>
    <lineage>
        <taxon>Eukaryota</taxon>
        <taxon>Fungi</taxon>
        <taxon>Dikarya</taxon>
        <taxon>Basidiomycota</taxon>
        <taxon>Agaricomycotina</taxon>
        <taxon>Agaricomycetes</taxon>
        <taxon>Agaricomycetidae</taxon>
        <taxon>Agaricales</taxon>
        <taxon>Marasmiineae</taxon>
        <taxon>Marasmiaceae</taxon>
        <taxon>Marasmius</taxon>
    </lineage>
</organism>
<sequence length="86" mass="9444">MPTAQRVAQRHKPEELPPLAIAIFATFDRSILAIHIAASLVHANRPLRKVSLLAARQELAKLQGVRNQSTAMVTGPQATIALYHTR</sequence>
<comment type="caution">
    <text evidence="1">The sequence shown here is derived from an EMBL/GenBank/DDBJ whole genome shotgun (WGS) entry which is preliminary data.</text>
</comment>
<feature type="non-terminal residue" evidence="1">
    <location>
        <position position="86"/>
    </location>
</feature>
<proteinExistence type="predicted"/>
<name>A0ABR3FFL2_9AGAR</name>
<evidence type="ECO:0000313" key="2">
    <source>
        <dbReference type="Proteomes" id="UP001465976"/>
    </source>
</evidence>